<name>A0A0C9X5J2_9AGAR</name>
<accession>A0A0C9X5J2</accession>
<dbReference type="EMBL" id="KN838719">
    <property type="protein sequence ID" value="KIJ96503.1"/>
    <property type="molecule type" value="Genomic_DNA"/>
</dbReference>
<feature type="compositionally biased region" description="Basic residues" evidence="1">
    <location>
        <begin position="88"/>
        <end position="107"/>
    </location>
</feature>
<keyword evidence="3" id="KW-1185">Reference proteome</keyword>
<sequence>MVNLYPLMESHYDSASPYPPTTDSDSDCASEHSNLGLRTSIAAVPEAKLRAILLKLADSNPRFHRAIIKEVAAALPFNDSPPTTPTMAKHRRPRRKSRRESKTHGMSHKAAQHDERRITVKEGEREVSGYHPGHLENEVYEFLSRTPDGLAFKVVRTITMWSCCDEDQRSPGCVAIPAHASDGSIGRRSSEGFLPDVFPDSDLEVYGDHTTTPKTARPSFRAVTD</sequence>
<evidence type="ECO:0000256" key="1">
    <source>
        <dbReference type="SAM" id="MobiDB-lite"/>
    </source>
</evidence>
<proteinExistence type="predicted"/>
<feature type="region of interest" description="Disordered" evidence="1">
    <location>
        <begin position="76"/>
        <end position="114"/>
    </location>
</feature>
<reference evidence="3" key="2">
    <citation type="submission" date="2015-01" db="EMBL/GenBank/DDBJ databases">
        <title>Evolutionary Origins and Diversification of the Mycorrhizal Mutualists.</title>
        <authorList>
            <consortium name="DOE Joint Genome Institute"/>
            <consortium name="Mycorrhizal Genomics Consortium"/>
            <person name="Kohler A."/>
            <person name="Kuo A."/>
            <person name="Nagy L.G."/>
            <person name="Floudas D."/>
            <person name="Copeland A."/>
            <person name="Barry K.W."/>
            <person name="Cichocki N."/>
            <person name="Veneault-Fourrey C."/>
            <person name="LaButti K."/>
            <person name="Lindquist E.A."/>
            <person name="Lipzen A."/>
            <person name="Lundell T."/>
            <person name="Morin E."/>
            <person name="Murat C."/>
            <person name="Riley R."/>
            <person name="Ohm R."/>
            <person name="Sun H."/>
            <person name="Tunlid A."/>
            <person name="Henrissat B."/>
            <person name="Grigoriev I.V."/>
            <person name="Hibbett D.S."/>
            <person name="Martin F."/>
        </authorList>
    </citation>
    <scope>NUCLEOTIDE SEQUENCE [LARGE SCALE GENOMIC DNA]</scope>
    <source>
        <strain evidence="3">LaAM-08-1</strain>
    </source>
</reference>
<dbReference type="AlphaFoldDB" id="A0A0C9X5J2"/>
<dbReference type="HOGENOM" id="CLU_107239_0_0_1"/>
<gene>
    <name evidence="2" type="ORF">K443DRAFT_107175</name>
</gene>
<protein>
    <submittedName>
        <fullName evidence="2">Uncharacterized protein</fullName>
    </submittedName>
</protein>
<dbReference type="Proteomes" id="UP000054477">
    <property type="component" value="Unassembled WGS sequence"/>
</dbReference>
<organism evidence="2 3">
    <name type="scientific">Laccaria amethystina LaAM-08-1</name>
    <dbReference type="NCBI Taxonomy" id="1095629"/>
    <lineage>
        <taxon>Eukaryota</taxon>
        <taxon>Fungi</taxon>
        <taxon>Dikarya</taxon>
        <taxon>Basidiomycota</taxon>
        <taxon>Agaricomycotina</taxon>
        <taxon>Agaricomycetes</taxon>
        <taxon>Agaricomycetidae</taxon>
        <taxon>Agaricales</taxon>
        <taxon>Agaricineae</taxon>
        <taxon>Hydnangiaceae</taxon>
        <taxon>Laccaria</taxon>
    </lineage>
</organism>
<reference evidence="2 3" key="1">
    <citation type="submission" date="2014-04" db="EMBL/GenBank/DDBJ databases">
        <authorList>
            <consortium name="DOE Joint Genome Institute"/>
            <person name="Kuo A."/>
            <person name="Kohler A."/>
            <person name="Nagy L.G."/>
            <person name="Floudas D."/>
            <person name="Copeland A."/>
            <person name="Barry K.W."/>
            <person name="Cichocki N."/>
            <person name="Veneault-Fourrey C."/>
            <person name="LaButti K."/>
            <person name="Lindquist E.A."/>
            <person name="Lipzen A."/>
            <person name="Lundell T."/>
            <person name="Morin E."/>
            <person name="Murat C."/>
            <person name="Sun H."/>
            <person name="Tunlid A."/>
            <person name="Henrissat B."/>
            <person name="Grigoriev I.V."/>
            <person name="Hibbett D.S."/>
            <person name="Martin F."/>
            <person name="Nordberg H.P."/>
            <person name="Cantor M.N."/>
            <person name="Hua S.X."/>
        </authorList>
    </citation>
    <scope>NUCLEOTIDE SEQUENCE [LARGE SCALE GENOMIC DNA]</scope>
    <source>
        <strain evidence="2 3">LaAM-08-1</strain>
    </source>
</reference>
<dbReference type="STRING" id="1095629.A0A0C9X5J2"/>
<feature type="region of interest" description="Disordered" evidence="1">
    <location>
        <begin position="204"/>
        <end position="225"/>
    </location>
</feature>
<evidence type="ECO:0000313" key="3">
    <source>
        <dbReference type="Proteomes" id="UP000054477"/>
    </source>
</evidence>
<dbReference type="OrthoDB" id="2972176at2759"/>
<feature type="region of interest" description="Disordered" evidence="1">
    <location>
        <begin position="12"/>
        <end position="32"/>
    </location>
</feature>
<evidence type="ECO:0000313" key="2">
    <source>
        <dbReference type="EMBL" id="KIJ96503.1"/>
    </source>
</evidence>